<dbReference type="Gene3D" id="2.40.50.100">
    <property type="match status" value="1"/>
</dbReference>
<dbReference type="PANTHER" id="PTHR30469:SF18">
    <property type="entry name" value="RESISTANCE-NODULATION-CELL DIVISION (RND) EFFLUX MEMBRANE FUSION PROTEIN-RELATED"/>
    <property type="match status" value="1"/>
</dbReference>
<dbReference type="AlphaFoldDB" id="A0A2I7N7M3"/>
<dbReference type="Gene3D" id="2.40.30.170">
    <property type="match status" value="1"/>
</dbReference>
<dbReference type="NCBIfam" id="TIGR01730">
    <property type="entry name" value="RND_mfp"/>
    <property type="match status" value="1"/>
</dbReference>
<dbReference type="Pfam" id="PF25917">
    <property type="entry name" value="BSH_RND"/>
    <property type="match status" value="1"/>
</dbReference>
<gene>
    <name evidence="6" type="ORF">CUN60_09025</name>
</gene>
<organism evidence="6 7">
    <name type="scientific">Aquella oligotrophica</name>
    <dbReference type="NCBI Taxonomy" id="2067065"/>
    <lineage>
        <taxon>Bacteria</taxon>
        <taxon>Pseudomonadati</taxon>
        <taxon>Pseudomonadota</taxon>
        <taxon>Betaproteobacteria</taxon>
        <taxon>Neisseriales</taxon>
        <taxon>Neisseriaceae</taxon>
        <taxon>Aquella</taxon>
    </lineage>
</organism>
<dbReference type="InterPro" id="IPR058625">
    <property type="entry name" value="MdtA-like_BSH"/>
</dbReference>
<evidence type="ECO:0000256" key="1">
    <source>
        <dbReference type="ARBA" id="ARBA00009477"/>
    </source>
</evidence>
<keyword evidence="7" id="KW-1185">Reference proteome</keyword>
<evidence type="ECO:0000313" key="7">
    <source>
        <dbReference type="Proteomes" id="UP000236655"/>
    </source>
</evidence>
<evidence type="ECO:0000256" key="2">
    <source>
        <dbReference type="SAM" id="Coils"/>
    </source>
</evidence>
<feature type="domain" description="Multidrug resistance protein MdtA-like alpha-helical hairpin" evidence="3">
    <location>
        <begin position="97"/>
        <end position="165"/>
    </location>
</feature>
<proteinExistence type="inferred from homology"/>
<accession>A0A2I7N7M3</accession>
<dbReference type="Gene3D" id="1.10.287.470">
    <property type="entry name" value="Helix hairpin bin"/>
    <property type="match status" value="1"/>
</dbReference>
<dbReference type="OrthoDB" id="9806939at2"/>
<protein>
    <submittedName>
        <fullName evidence="6">Efflux RND transporter periplasmic adaptor subunit</fullName>
    </submittedName>
</protein>
<comment type="similarity">
    <text evidence="1">Belongs to the membrane fusion protein (MFP) (TC 8.A.1) family.</text>
</comment>
<dbReference type="RefSeq" id="WP_102951725.1">
    <property type="nucleotide sequence ID" value="NZ_CP024847.1"/>
</dbReference>
<sequence length="354" mass="38373">MIKKIAVLLLLSGAIISCSKKTEVADDTRYVKIFVVGGGVDRGYSTFHGNIHAEYEPNLSFRVNGKIVIRLVDIGQFVKKGQALAKLDPTDYKLSADSATAQLASAKSNYVTQEANLERYKQLLKQNFVSQAQYDSQKAQFDSAKAQYEEANNQLANSKNQVQYTTLVAPSDGVISSINMDAGQVVSAGQTVATMAVSGNKEVAIDLPEAQINDYKIGMPADVRLWATNKNYVGKIRIINQASDQQTRTYAARVVVLNAESDVKYGMSADVTIKPLNSADGVVLPLNSLYTNNGKTGIWLLDANSKAKFVPVEVIATDGNTMKVKKGLIHDGDKVVSAGANFVYEGQVLKVYSN</sequence>
<feature type="domain" description="CusB-like beta-barrel" evidence="5">
    <location>
        <begin position="204"/>
        <end position="274"/>
    </location>
</feature>
<dbReference type="PROSITE" id="PS51257">
    <property type="entry name" value="PROKAR_LIPOPROTEIN"/>
    <property type="match status" value="1"/>
</dbReference>
<feature type="domain" description="Multidrug resistance protein MdtA-like barrel-sandwich hybrid" evidence="4">
    <location>
        <begin position="62"/>
        <end position="195"/>
    </location>
</feature>
<dbReference type="Gene3D" id="2.40.420.20">
    <property type="match status" value="1"/>
</dbReference>
<dbReference type="SUPFAM" id="SSF111369">
    <property type="entry name" value="HlyD-like secretion proteins"/>
    <property type="match status" value="1"/>
</dbReference>
<dbReference type="KEGG" id="nba:CUN60_09025"/>
<evidence type="ECO:0000313" key="6">
    <source>
        <dbReference type="EMBL" id="AUR52432.1"/>
    </source>
</evidence>
<name>A0A2I7N7M3_9NEIS</name>
<evidence type="ECO:0000259" key="3">
    <source>
        <dbReference type="Pfam" id="PF25876"/>
    </source>
</evidence>
<dbReference type="InterPro" id="IPR058792">
    <property type="entry name" value="Beta-barrel_RND_2"/>
</dbReference>
<dbReference type="GO" id="GO:1990281">
    <property type="term" value="C:efflux pump complex"/>
    <property type="evidence" value="ECO:0007669"/>
    <property type="project" value="TreeGrafter"/>
</dbReference>
<dbReference type="GO" id="GO:0015562">
    <property type="term" value="F:efflux transmembrane transporter activity"/>
    <property type="evidence" value="ECO:0007669"/>
    <property type="project" value="TreeGrafter"/>
</dbReference>
<dbReference type="Pfam" id="PF25876">
    <property type="entry name" value="HH_MFP_RND"/>
    <property type="match status" value="1"/>
</dbReference>
<dbReference type="InterPro" id="IPR058624">
    <property type="entry name" value="MdtA-like_HH"/>
</dbReference>
<dbReference type="Proteomes" id="UP000236655">
    <property type="component" value="Chromosome"/>
</dbReference>
<keyword evidence="2" id="KW-0175">Coiled coil</keyword>
<feature type="coiled-coil region" evidence="2">
    <location>
        <begin position="103"/>
        <end position="161"/>
    </location>
</feature>
<reference evidence="7" key="1">
    <citation type="submission" date="2017-11" db="EMBL/GenBank/DDBJ databases">
        <authorList>
            <person name="Chan K.G."/>
            <person name="Lee L.S."/>
        </authorList>
    </citation>
    <scope>NUCLEOTIDE SEQUENCE [LARGE SCALE GENOMIC DNA]</scope>
    <source>
        <strain evidence="7">DSM 100970</strain>
    </source>
</reference>
<evidence type="ECO:0000259" key="5">
    <source>
        <dbReference type="Pfam" id="PF25954"/>
    </source>
</evidence>
<dbReference type="InterPro" id="IPR006143">
    <property type="entry name" value="RND_pump_MFP"/>
</dbReference>
<evidence type="ECO:0000259" key="4">
    <source>
        <dbReference type="Pfam" id="PF25917"/>
    </source>
</evidence>
<dbReference type="Pfam" id="PF25954">
    <property type="entry name" value="Beta-barrel_RND_2"/>
    <property type="match status" value="1"/>
</dbReference>
<dbReference type="PANTHER" id="PTHR30469">
    <property type="entry name" value="MULTIDRUG RESISTANCE PROTEIN MDTA"/>
    <property type="match status" value="1"/>
</dbReference>
<dbReference type="EMBL" id="CP024847">
    <property type="protein sequence ID" value="AUR52432.1"/>
    <property type="molecule type" value="Genomic_DNA"/>
</dbReference>